<dbReference type="SUPFAM" id="SSF53474">
    <property type="entry name" value="alpha/beta-Hydrolases"/>
    <property type="match status" value="1"/>
</dbReference>
<feature type="chain" id="PRO_5044958302" description="Carboxylic ester hydrolase" evidence="4">
    <location>
        <begin position="23"/>
        <end position="301"/>
    </location>
</feature>
<dbReference type="EC" id="3.1.1.-" evidence="4"/>
<keyword evidence="6" id="KW-1185">Reference proteome</keyword>
<evidence type="ECO:0000256" key="1">
    <source>
        <dbReference type="ARBA" id="ARBA00022487"/>
    </source>
</evidence>
<keyword evidence="4" id="KW-0119">Carbohydrate metabolism</keyword>
<proteinExistence type="inferred from homology"/>
<keyword evidence="2 4" id="KW-0732">Signal</keyword>
<organism evidence="5 6">
    <name type="scientific">Marasmius crinis-equi</name>
    <dbReference type="NCBI Taxonomy" id="585013"/>
    <lineage>
        <taxon>Eukaryota</taxon>
        <taxon>Fungi</taxon>
        <taxon>Dikarya</taxon>
        <taxon>Basidiomycota</taxon>
        <taxon>Agaricomycotina</taxon>
        <taxon>Agaricomycetes</taxon>
        <taxon>Agaricomycetidae</taxon>
        <taxon>Agaricales</taxon>
        <taxon>Marasmiineae</taxon>
        <taxon>Marasmiaceae</taxon>
        <taxon>Marasmius</taxon>
    </lineage>
</organism>
<evidence type="ECO:0000256" key="2">
    <source>
        <dbReference type="ARBA" id="ARBA00022729"/>
    </source>
</evidence>
<evidence type="ECO:0000256" key="3">
    <source>
        <dbReference type="ARBA" id="ARBA00022801"/>
    </source>
</evidence>
<comment type="subcellular location">
    <subcellularLocation>
        <location evidence="4">Secreted</location>
    </subcellularLocation>
</comment>
<gene>
    <name evidence="5" type="ORF">V5O48_005679</name>
</gene>
<name>A0ABR3FLM6_9AGAR</name>
<comment type="function">
    <text evidence="4">Esterase involved in the hydrolysis of xylan, a major structural heterogeneous polysaccharide found in plant biomass representing the second most abundant polysaccharide in the biosphere, after cellulose.</text>
</comment>
<dbReference type="Pfam" id="PF10503">
    <property type="entry name" value="Esterase_PHB"/>
    <property type="match status" value="1"/>
</dbReference>
<dbReference type="NCBIfam" id="TIGR01840">
    <property type="entry name" value="esterase_phb"/>
    <property type="match status" value="1"/>
</dbReference>
<dbReference type="InterPro" id="IPR029058">
    <property type="entry name" value="AB_hydrolase_fold"/>
</dbReference>
<keyword evidence="4" id="KW-0624">Polysaccharide degradation</keyword>
<dbReference type="EMBL" id="JBAHYK010000232">
    <property type="protein sequence ID" value="KAL0576303.1"/>
    <property type="molecule type" value="Genomic_DNA"/>
</dbReference>
<sequence>MSFSKLFSALYATLALTSSVYAGTTSTVSNWGDNPSHLPAMLVFRPNTLASNPPIFVGLHPCGGTGQQWMSSTDMPSFADRLGFPILFPTSNSQGGFNCWDAHSNASNTHNGGGDSEGIAGMVTWALNEFKGDPKRVFVFGGSSGAMEANIMAAAYPDVFAGAASWSGVPAGCWLGAPMSTPFSSDLTCPMGQKAAQFSAQQWGDLARQEDPGYSGRRPKMMIVHGTADQAVVLSLLGAQLAQWSNVFGINFNHNETNTPTSGWTKMVYGDGTQLVGYEVLNGPHIPPFQSQEMLKFFGIM</sequence>
<dbReference type="PANTHER" id="PTHR43037:SF5">
    <property type="entry name" value="FERULOYL ESTERASE"/>
    <property type="match status" value="1"/>
</dbReference>
<reference evidence="5 6" key="1">
    <citation type="submission" date="2024-02" db="EMBL/GenBank/DDBJ databases">
        <title>A draft genome for the cacao thread blight pathogen Marasmius crinis-equi.</title>
        <authorList>
            <person name="Cohen S.P."/>
            <person name="Baruah I.K."/>
            <person name="Amoako-Attah I."/>
            <person name="Bukari Y."/>
            <person name="Meinhardt L.W."/>
            <person name="Bailey B.A."/>
        </authorList>
    </citation>
    <scope>NUCLEOTIDE SEQUENCE [LARGE SCALE GENOMIC DNA]</scope>
    <source>
        <strain evidence="5 6">GH-76</strain>
    </source>
</reference>
<keyword evidence="1 4" id="KW-0719">Serine esterase</keyword>
<dbReference type="InterPro" id="IPR050955">
    <property type="entry name" value="Plant_Biomass_Hydrol_Est"/>
</dbReference>
<evidence type="ECO:0000313" key="6">
    <source>
        <dbReference type="Proteomes" id="UP001465976"/>
    </source>
</evidence>
<feature type="signal peptide" evidence="4">
    <location>
        <begin position="1"/>
        <end position="22"/>
    </location>
</feature>
<evidence type="ECO:0000256" key="4">
    <source>
        <dbReference type="RuleBase" id="RU367147"/>
    </source>
</evidence>
<comment type="caution">
    <text evidence="5">The sequence shown here is derived from an EMBL/GenBank/DDBJ whole genome shotgun (WGS) entry which is preliminary data.</text>
</comment>
<protein>
    <recommendedName>
        <fullName evidence="4">Carboxylic ester hydrolase</fullName>
        <ecNumber evidence="4">3.1.1.-</ecNumber>
    </recommendedName>
</protein>
<dbReference type="InterPro" id="IPR010126">
    <property type="entry name" value="Esterase_phb"/>
</dbReference>
<evidence type="ECO:0000313" key="5">
    <source>
        <dbReference type="EMBL" id="KAL0576303.1"/>
    </source>
</evidence>
<keyword evidence="4" id="KW-0964">Secreted</keyword>
<comment type="similarity">
    <text evidence="4">Belongs to the carbohydrate esterase 1 (CE1) family.</text>
</comment>
<keyword evidence="3 4" id="KW-0378">Hydrolase</keyword>
<dbReference type="Proteomes" id="UP001465976">
    <property type="component" value="Unassembled WGS sequence"/>
</dbReference>
<dbReference type="Gene3D" id="3.40.50.1820">
    <property type="entry name" value="alpha/beta hydrolase"/>
    <property type="match status" value="1"/>
</dbReference>
<accession>A0ABR3FLM6</accession>
<dbReference type="PANTHER" id="PTHR43037">
    <property type="entry name" value="UNNAMED PRODUCT-RELATED"/>
    <property type="match status" value="1"/>
</dbReference>